<accession>A0AC34FSJ4</accession>
<name>A0AC34FSJ4_9BILA</name>
<evidence type="ECO:0000313" key="1">
    <source>
        <dbReference type="Proteomes" id="UP000887579"/>
    </source>
</evidence>
<dbReference type="WBParaSite" id="ES5_v2.g20013.t1">
    <property type="protein sequence ID" value="ES5_v2.g20013.t1"/>
    <property type="gene ID" value="ES5_v2.g20013"/>
</dbReference>
<sequence length="245" mass="27587">MATSSQLKMDAATIQQFSQFMFLQSLASSSGNNSTMPSQFQQMPTLTMPPKMSSQIPSTPPMPSLSPSEQLNFDALAAISTLLSAQQNLKSQISPSFSSSPSGFSLNQMPSSIMNSNNLRSSPYQIYQQQQRQPEYRIAVTRESAKPLQEWMDQNIHHPYPTSADIQSLSKQTGFSHKQIRNWFTNNRRRFEQQSINQPLPWQKKPASNRKSSSPESLQLSTKTTSECSNTLVSENIKPLKFEEN</sequence>
<organism evidence="1 2">
    <name type="scientific">Panagrolaimus sp. ES5</name>
    <dbReference type="NCBI Taxonomy" id="591445"/>
    <lineage>
        <taxon>Eukaryota</taxon>
        <taxon>Metazoa</taxon>
        <taxon>Ecdysozoa</taxon>
        <taxon>Nematoda</taxon>
        <taxon>Chromadorea</taxon>
        <taxon>Rhabditida</taxon>
        <taxon>Tylenchina</taxon>
        <taxon>Panagrolaimomorpha</taxon>
        <taxon>Panagrolaimoidea</taxon>
        <taxon>Panagrolaimidae</taxon>
        <taxon>Panagrolaimus</taxon>
    </lineage>
</organism>
<evidence type="ECO:0000313" key="2">
    <source>
        <dbReference type="WBParaSite" id="ES5_v2.g20013.t1"/>
    </source>
</evidence>
<reference evidence="2" key="1">
    <citation type="submission" date="2022-11" db="UniProtKB">
        <authorList>
            <consortium name="WormBaseParasite"/>
        </authorList>
    </citation>
    <scope>IDENTIFICATION</scope>
</reference>
<protein>
    <submittedName>
        <fullName evidence="2">Homeobox domain-containing protein</fullName>
    </submittedName>
</protein>
<proteinExistence type="predicted"/>
<dbReference type="Proteomes" id="UP000887579">
    <property type="component" value="Unplaced"/>
</dbReference>